<name>A0A9D4I4B0_DREPO</name>
<comment type="caution">
    <text evidence="2">The sequence shown here is derived from an EMBL/GenBank/DDBJ whole genome shotgun (WGS) entry which is preliminary data.</text>
</comment>
<organism evidence="2 3">
    <name type="scientific">Dreissena polymorpha</name>
    <name type="common">Zebra mussel</name>
    <name type="synonym">Mytilus polymorpha</name>
    <dbReference type="NCBI Taxonomy" id="45954"/>
    <lineage>
        <taxon>Eukaryota</taxon>
        <taxon>Metazoa</taxon>
        <taxon>Spiralia</taxon>
        <taxon>Lophotrochozoa</taxon>
        <taxon>Mollusca</taxon>
        <taxon>Bivalvia</taxon>
        <taxon>Autobranchia</taxon>
        <taxon>Heteroconchia</taxon>
        <taxon>Euheterodonta</taxon>
        <taxon>Imparidentia</taxon>
        <taxon>Neoheterodontei</taxon>
        <taxon>Myida</taxon>
        <taxon>Dreissenoidea</taxon>
        <taxon>Dreissenidae</taxon>
        <taxon>Dreissena</taxon>
    </lineage>
</organism>
<keyword evidence="3" id="KW-1185">Reference proteome</keyword>
<feature type="compositionally biased region" description="Polar residues" evidence="1">
    <location>
        <begin position="75"/>
        <end position="86"/>
    </location>
</feature>
<proteinExistence type="predicted"/>
<reference evidence="2" key="1">
    <citation type="journal article" date="2019" name="bioRxiv">
        <title>The Genome of the Zebra Mussel, Dreissena polymorpha: A Resource for Invasive Species Research.</title>
        <authorList>
            <person name="McCartney M.A."/>
            <person name="Auch B."/>
            <person name="Kono T."/>
            <person name="Mallez S."/>
            <person name="Zhang Y."/>
            <person name="Obille A."/>
            <person name="Becker A."/>
            <person name="Abrahante J.E."/>
            <person name="Garbe J."/>
            <person name="Badalamenti J.P."/>
            <person name="Herman A."/>
            <person name="Mangelson H."/>
            <person name="Liachko I."/>
            <person name="Sullivan S."/>
            <person name="Sone E.D."/>
            <person name="Koren S."/>
            <person name="Silverstein K.A.T."/>
            <person name="Beckman K.B."/>
            <person name="Gohl D.M."/>
        </authorList>
    </citation>
    <scope>NUCLEOTIDE SEQUENCE</scope>
    <source>
        <strain evidence="2">Duluth1</strain>
        <tissue evidence="2">Whole animal</tissue>
    </source>
</reference>
<evidence type="ECO:0000313" key="3">
    <source>
        <dbReference type="Proteomes" id="UP000828390"/>
    </source>
</evidence>
<accession>A0A9D4I4B0</accession>
<sequence length="106" mass="11434">MYLLRGADMFPHNMEGKSTDPSRVNVPPRICRTTCRLLQASSNSPTNIPSCWAPLSLTPLIALALPTHPFSTTSNKFYHPSTSSKDSVGCTPTADPKPVTQGYSLG</sequence>
<evidence type="ECO:0000256" key="1">
    <source>
        <dbReference type="SAM" id="MobiDB-lite"/>
    </source>
</evidence>
<feature type="region of interest" description="Disordered" evidence="1">
    <location>
        <begin position="75"/>
        <end position="106"/>
    </location>
</feature>
<evidence type="ECO:0000313" key="2">
    <source>
        <dbReference type="EMBL" id="KAH3742091.1"/>
    </source>
</evidence>
<dbReference type="AlphaFoldDB" id="A0A9D4I4B0"/>
<dbReference type="Proteomes" id="UP000828390">
    <property type="component" value="Unassembled WGS sequence"/>
</dbReference>
<protein>
    <submittedName>
        <fullName evidence="2">Uncharacterized protein</fullName>
    </submittedName>
</protein>
<gene>
    <name evidence="2" type="ORF">DPMN_048825</name>
</gene>
<reference evidence="2" key="2">
    <citation type="submission" date="2020-11" db="EMBL/GenBank/DDBJ databases">
        <authorList>
            <person name="McCartney M.A."/>
            <person name="Auch B."/>
            <person name="Kono T."/>
            <person name="Mallez S."/>
            <person name="Becker A."/>
            <person name="Gohl D.M."/>
            <person name="Silverstein K.A.T."/>
            <person name="Koren S."/>
            <person name="Bechman K.B."/>
            <person name="Herman A."/>
            <person name="Abrahante J.E."/>
            <person name="Garbe J."/>
        </authorList>
    </citation>
    <scope>NUCLEOTIDE SEQUENCE</scope>
    <source>
        <strain evidence="2">Duluth1</strain>
        <tissue evidence="2">Whole animal</tissue>
    </source>
</reference>
<dbReference type="EMBL" id="JAIWYP010000011">
    <property type="protein sequence ID" value="KAH3742091.1"/>
    <property type="molecule type" value="Genomic_DNA"/>
</dbReference>